<keyword evidence="2" id="KW-1185">Reference proteome</keyword>
<organism evidence="1 2">
    <name type="scientific">Lentinula aff. detonsa</name>
    <dbReference type="NCBI Taxonomy" id="2804958"/>
    <lineage>
        <taxon>Eukaryota</taxon>
        <taxon>Fungi</taxon>
        <taxon>Dikarya</taxon>
        <taxon>Basidiomycota</taxon>
        <taxon>Agaricomycotina</taxon>
        <taxon>Agaricomycetes</taxon>
        <taxon>Agaricomycetidae</taxon>
        <taxon>Agaricales</taxon>
        <taxon>Marasmiineae</taxon>
        <taxon>Omphalotaceae</taxon>
        <taxon>Lentinula</taxon>
    </lineage>
</organism>
<dbReference type="EMBL" id="MU793702">
    <property type="protein sequence ID" value="KAJ3780557.1"/>
    <property type="molecule type" value="Genomic_DNA"/>
</dbReference>
<proteinExistence type="predicted"/>
<accession>A0AA38NHG7</accession>
<evidence type="ECO:0000313" key="2">
    <source>
        <dbReference type="Proteomes" id="UP001163798"/>
    </source>
</evidence>
<evidence type="ECO:0000313" key="1">
    <source>
        <dbReference type="EMBL" id="KAJ3780557.1"/>
    </source>
</evidence>
<dbReference type="AlphaFoldDB" id="A0AA38NHG7"/>
<protein>
    <submittedName>
        <fullName evidence="1">Uncharacterized protein</fullName>
    </submittedName>
</protein>
<name>A0AA38NHG7_9AGAR</name>
<sequence>MNSLIEHRSQEFQHGMFFSGISSRYPNKLTMIMSNLLSIKFISFTYSQIHLNEEPIMVRSEFLYCILVFITSPQQLHQPLFRDTQHSCFPLELYFALSVPKGENGAVVDEAHGFWVISAAESILFYSGDYSSFTHNAIQLVVIRNVGMTSETEDSRIFYHWLAMVIEFACYGRRNQRGRTGLEKKIEKSSMILGPYQFDRIISESNQVIQ</sequence>
<reference evidence="1" key="1">
    <citation type="submission" date="2022-08" db="EMBL/GenBank/DDBJ databases">
        <authorList>
            <consortium name="DOE Joint Genome Institute"/>
            <person name="Min B."/>
            <person name="Riley R."/>
            <person name="Sierra-Patev S."/>
            <person name="Naranjo-Ortiz M."/>
            <person name="Looney B."/>
            <person name="Konkel Z."/>
            <person name="Slot J.C."/>
            <person name="Sakamoto Y."/>
            <person name="Steenwyk J.L."/>
            <person name="Rokas A."/>
            <person name="Carro J."/>
            <person name="Camarero S."/>
            <person name="Ferreira P."/>
            <person name="Molpeceres G."/>
            <person name="Ruiz-Duenas F.J."/>
            <person name="Serrano A."/>
            <person name="Henrissat B."/>
            <person name="Drula E."/>
            <person name="Hughes K.W."/>
            <person name="Mata J.L."/>
            <person name="Ishikawa N.K."/>
            <person name="Vargas-Isla R."/>
            <person name="Ushijima S."/>
            <person name="Smith C.A."/>
            <person name="Ahrendt S."/>
            <person name="Andreopoulos W."/>
            <person name="He G."/>
            <person name="Labutti K."/>
            <person name="Lipzen A."/>
            <person name="Ng V."/>
            <person name="Sandor L."/>
            <person name="Barry K."/>
            <person name="Martinez A.T."/>
            <person name="Xiao Y."/>
            <person name="Gibbons J.G."/>
            <person name="Terashima K."/>
            <person name="Hibbett D.S."/>
            <person name="Grigoriev I.V."/>
        </authorList>
    </citation>
    <scope>NUCLEOTIDE SEQUENCE</scope>
    <source>
        <strain evidence="1">TFB10291</strain>
    </source>
</reference>
<comment type="caution">
    <text evidence="1">The sequence shown here is derived from an EMBL/GenBank/DDBJ whole genome shotgun (WGS) entry which is preliminary data.</text>
</comment>
<gene>
    <name evidence="1" type="ORF">GGU10DRAFT_369223</name>
</gene>
<dbReference type="Proteomes" id="UP001163798">
    <property type="component" value="Unassembled WGS sequence"/>
</dbReference>